<reference evidence="9 10" key="1">
    <citation type="submission" date="2016-01" db="EMBL/GenBank/DDBJ databases">
        <authorList>
            <person name="Oliw E.H."/>
        </authorList>
    </citation>
    <scope>NUCLEOTIDE SEQUENCE [LARGE SCALE GENOMIC DNA]</scope>
    <source>
        <strain evidence="9 10">CMW7756B</strain>
    </source>
</reference>
<dbReference type="GO" id="GO:0005886">
    <property type="term" value="C:plasma membrane"/>
    <property type="evidence" value="ECO:0007669"/>
    <property type="project" value="UniProtKB-SubCell"/>
</dbReference>
<proteinExistence type="predicted"/>
<keyword evidence="4 7" id="KW-0812">Transmembrane</keyword>
<dbReference type="RefSeq" id="WP_060807973.1">
    <property type="nucleotide sequence ID" value="NZ_KQ958138.1"/>
</dbReference>
<dbReference type="InterPro" id="IPR017850">
    <property type="entry name" value="Alkaline_phosphatase_core_sf"/>
</dbReference>
<comment type="pathway">
    <text evidence="2">Cell wall biogenesis; lipoteichoic acid biosynthesis.</text>
</comment>
<feature type="transmembrane region" description="Helical" evidence="7">
    <location>
        <begin position="179"/>
        <end position="200"/>
    </location>
</feature>
<name>A0A133S093_9FIRM</name>
<evidence type="ECO:0000256" key="6">
    <source>
        <dbReference type="ARBA" id="ARBA00023136"/>
    </source>
</evidence>
<sequence length="670" mass="76761">MLEALLSGLQQDFKILIWAPIVSAIFRFIFIKVYGSSYSWKDDKNKIVKTFTYGFWWGLDYHAYVLLLSFILVSLPGAFIPSYFAVGDVVRTVLLTIYMMVLYAAFMGKLIFYYHFNDTYNDLVRLGGNADKKNLLDIFFNENHGTLILLGFIPFLTLVGCGIYSTLAIPVWIVPMVSFVWQVIGFIVTILGVVALFYWLRYGGTFKHRNKPEWDFIPSIVKNDAFLAKAVVDDLIALELVYKHDVNEVLQHDDETALQNLKIIPEFESMNVGMNPLELLKRTAGGARINKPKHIFILVGESLSQSVVDDIYSEYHVADESKKFQQNKHTISINNFLPAGMISQPSITSLISGIYDSNLEINEKTQFWENSLITSLPRQIKQLGYKTKLWYGGNVSWASLGLFAPAMGFDECISGPDICDKNAPSTWLGVYDHIFLDEIENRIDNDDEPTMHFIYTTSNHSPSTIPIEQYGWDEDTLLGNISETVRNNKAKVASLGTYWYAEQALFKFVDTIKKKFEDSLIIVTGDHPCNIADSLLTYRNETIREHFCTYFGMYHRDIDSSLVNANSIGNHMQIMPTIFELIAPHGYEYYSLMPSIFVEQKQIVTPYHWMTNSEIGFYGSGTAQNLHWRDLGKQEMPIMETERYDFNDLKQAYVELTAWVVRHPEIMVSN</sequence>
<dbReference type="InterPro" id="IPR050448">
    <property type="entry name" value="OpgB/LTA_synthase_biosynth"/>
</dbReference>
<evidence type="ECO:0000313" key="9">
    <source>
        <dbReference type="EMBL" id="KXA61468.1"/>
    </source>
</evidence>
<organism evidence="9">
    <name type="scientific">Veillonella atypica</name>
    <dbReference type="NCBI Taxonomy" id="39777"/>
    <lineage>
        <taxon>Bacteria</taxon>
        <taxon>Bacillati</taxon>
        <taxon>Bacillota</taxon>
        <taxon>Negativicutes</taxon>
        <taxon>Veillonellales</taxon>
        <taxon>Veillonellaceae</taxon>
        <taxon>Veillonella</taxon>
    </lineage>
</organism>
<comment type="subcellular location">
    <subcellularLocation>
        <location evidence="1">Cell membrane</location>
        <topology evidence="1">Multi-pass membrane protein</topology>
    </subcellularLocation>
</comment>
<evidence type="ECO:0000256" key="4">
    <source>
        <dbReference type="ARBA" id="ARBA00022692"/>
    </source>
</evidence>
<evidence type="ECO:0000259" key="8">
    <source>
        <dbReference type="Pfam" id="PF00884"/>
    </source>
</evidence>
<feature type="transmembrane region" description="Helical" evidence="7">
    <location>
        <begin position="147"/>
        <end position="173"/>
    </location>
</feature>
<dbReference type="Gene3D" id="3.40.720.10">
    <property type="entry name" value="Alkaline Phosphatase, subunit A"/>
    <property type="match status" value="1"/>
</dbReference>
<keyword evidence="6 7" id="KW-0472">Membrane</keyword>
<evidence type="ECO:0000256" key="5">
    <source>
        <dbReference type="ARBA" id="ARBA00022989"/>
    </source>
</evidence>
<comment type="caution">
    <text evidence="9">The sequence shown here is derived from an EMBL/GenBank/DDBJ whole genome shotgun (WGS) entry which is preliminary data.</text>
</comment>
<accession>A0A133S093</accession>
<feature type="transmembrane region" description="Helical" evidence="7">
    <location>
        <begin position="15"/>
        <end position="34"/>
    </location>
</feature>
<protein>
    <submittedName>
        <fullName evidence="9">Arylsulfatase</fullName>
    </submittedName>
</protein>
<dbReference type="InterPro" id="IPR000917">
    <property type="entry name" value="Sulfatase_N"/>
</dbReference>
<evidence type="ECO:0000256" key="7">
    <source>
        <dbReference type="SAM" id="Phobius"/>
    </source>
</evidence>
<keyword evidence="3" id="KW-1003">Cell membrane</keyword>
<keyword evidence="5 7" id="KW-1133">Transmembrane helix</keyword>
<feature type="transmembrane region" description="Helical" evidence="7">
    <location>
        <begin position="55"/>
        <end position="75"/>
    </location>
</feature>
<feature type="transmembrane region" description="Helical" evidence="7">
    <location>
        <begin position="95"/>
        <end position="116"/>
    </location>
</feature>
<gene>
    <name evidence="9" type="ORF">HMPREF3233_01886</name>
</gene>
<feature type="domain" description="Sulfatase N-terminal" evidence="8">
    <location>
        <begin position="294"/>
        <end position="581"/>
    </location>
</feature>
<dbReference type="Pfam" id="PF00884">
    <property type="entry name" value="Sulfatase"/>
    <property type="match status" value="1"/>
</dbReference>
<dbReference type="PATRIC" id="fig|39777.7.peg.1849"/>
<dbReference type="PANTHER" id="PTHR47371">
    <property type="entry name" value="LIPOTEICHOIC ACID SYNTHASE"/>
    <property type="match status" value="1"/>
</dbReference>
<evidence type="ECO:0000256" key="2">
    <source>
        <dbReference type="ARBA" id="ARBA00004936"/>
    </source>
</evidence>
<dbReference type="PANTHER" id="PTHR47371:SF3">
    <property type="entry name" value="PHOSPHOGLYCEROL TRANSFERASE I"/>
    <property type="match status" value="1"/>
</dbReference>
<dbReference type="Proteomes" id="UP000070226">
    <property type="component" value="Unassembled WGS sequence"/>
</dbReference>
<evidence type="ECO:0000313" key="10">
    <source>
        <dbReference type="Proteomes" id="UP000070226"/>
    </source>
</evidence>
<dbReference type="SUPFAM" id="SSF53649">
    <property type="entry name" value="Alkaline phosphatase-like"/>
    <property type="match status" value="1"/>
</dbReference>
<evidence type="ECO:0000256" key="3">
    <source>
        <dbReference type="ARBA" id="ARBA00022475"/>
    </source>
</evidence>
<evidence type="ECO:0000256" key="1">
    <source>
        <dbReference type="ARBA" id="ARBA00004651"/>
    </source>
</evidence>
<dbReference type="AlphaFoldDB" id="A0A133S093"/>
<dbReference type="EMBL" id="LRQT01000116">
    <property type="protein sequence ID" value="KXA61468.1"/>
    <property type="molecule type" value="Genomic_DNA"/>
</dbReference>